<dbReference type="Proteomes" id="UP000002729">
    <property type="component" value="Unassembled WGS sequence"/>
</dbReference>
<dbReference type="GeneID" id="20224297"/>
<keyword evidence="3" id="KW-1185">Reference proteome</keyword>
<dbReference type="EMBL" id="GL833126">
    <property type="protein sequence ID" value="EGB08873.1"/>
    <property type="molecule type" value="Genomic_DNA"/>
</dbReference>
<evidence type="ECO:0000256" key="1">
    <source>
        <dbReference type="SAM" id="SignalP"/>
    </source>
</evidence>
<feature type="signal peptide" evidence="1">
    <location>
        <begin position="1"/>
        <end position="17"/>
    </location>
</feature>
<organism evidence="3">
    <name type="scientific">Aureococcus anophagefferens</name>
    <name type="common">Harmful bloom alga</name>
    <dbReference type="NCBI Taxonomy" id="44056"/>
    <lineage>
        <taxon>Eukaryota</taxon>
        <taxon>Sar</taxon>
        <taxon>Stramenopiles</taxon>
        <taxon>Ochrophyta</taxon>
        <taxon>Pelagophyceae</taxon>
        <taxon>Pelagomonadales</taxon>
        <taxon>Pelagomonadaceae</taxon>
        <taxon>Aureococcus</taxon>
    </lineage>
</organism>
<keyword evidence="1" id="KW-0732">Signal</keyword>
<dbReference type="AlphaFoldDB" id="F0Y6T3"/>
<dbReference type="KEGG" id="aaf:AURANDRAFT_63357"/>
<reference evidence="2 3" key="1">
    <citation type="journal article" date="2011" name="Proc. Natl. Acad. Sci. U.S.A.">
        <title>Niche of harmful alga Aureococcus anophagefferens revealed through ecogenomics.</title>
        <authorList>
            <person name="Gobler C.J."/>
            <person name="Berry D.L."/>
            <person name="Dyhrman S.T."/>
            <person name="Wilhelm S.W."/>
            <person name="Salamov A."/>
            <person name="Lobanov A.V."/>
            <person name="Zhang Y."/>
            <person name="Collier J.L."/>
            <person name="Wurch L.L."/>
            <person name="Kustka A.B."/>
            <person name="Dill B.D."/>
            <person name="Shah M."/>
            <person name="VerBerkmoes N.C."/>
            <person name="Kuo A."/>
            <person name="Terry A."/>
            <person name="Pangilinan J."/>
            <person name="Lindquist E.A."/>
            <person name="Lucas S."/>
            <person name="Paulsen I.T."/>
            <person name="Hattenrath-Lehmann T.K."/>
            <person name="Talmage S.C."/>
            <person name="Walker E.A."/>
            <person name="Koch F."/>
            <person name="Burson A.M."/>
            <person name="Marcoval M.A."/>
            <person name="Tang Y.Z."/>
            <person name="Lecleir G.R."/>
            <person name="Coyne K.J."/>
            <person name="Berg G.M."/>
            <person name="Bertrand E.M."/>
            <person name="Saito M.A."/>
            <person name="Gladyshev V.N."/>
            <person name="Grigoriev I.V."/>
        </authorList>
    </citation>
    <scope>NUCLEOTIDE SEQUENCE [LARGE SCALE GENOMIC DNA]</scope>
    <source>
        <strain evidence="3">CCMP 1984</strain>
    </source>
</reference>
<proteinExistence type="predicted"/>
<gene>
    <name evidence="2" type="ORF">AURANDRAFT_63357</name>
</gene>
<accession>F0Y6T3</accession>
<dbReference type="InParanoid" id="F0Y6T3"/>
<evidence type="ECO:0000313" key="3">
    <source>
        <dbReference type="Proteomes" id="UP000002729"/>
    </source>
</evidence>
<feature type="chain" id="PRO_5003262741" evidence="1">
    <location>
        <begin position="18"/>
        <end position="438"/>
    </location>
</feature>
<name>F0Y6T3_AURAN</name>
<dbReference type="RefSeq" id="XP_009036010.1">
    <property type="nucleotide sequence ID" value="XM_009037762.1"/>
</dbReference>
<evidence type="ECO:0000313" key="2">
    <source>
        <dbReference type="EMBL" id="EGB08873.1"/>
    </source>
</evidence>
<protein>
    <submittedName>
        <fullName evidence="2">Uncharacterized protein</fullName>
    </submittedName>
</protein>
<sequence>MGLLLLLTIASARRAACLGPVIVGATLFRTLMEASKARRRMGSSYGGVSGIGGYEGLGCVASPPLAGEDLQVGGDNENRPIADRFAMSAASSTVSQKTLVPPLSSKFDFHTVPDHHPRRPVFALEDEVEADRIPDVQLELHLLRRRRCPWLSEATKPMANLCKDVPQFNCPGESVCNACRAGVKLVDGRHDVDHKMALVADQLWSRGAKGSKVACRQVCGYNGAENHDGDDPAAERPNYELGHAQAQGRQLVLRGLGGGHGHVPFEKSRFYSAFQAEYPGRVGLDIFPFIPPLACVDDPAHMGLSLCAKGARDTVARRIEYALADISDYHERVRNAEAGAAGLMGELIENYMKPLKVSLDPAALVFGDRLTYAASVGEVTLGDAARHCSAYKVSGAQLTAIIGKRLKLIGREVRILFTHHILVEEAMAKPEDMMTSSI</sequence>